<dbReference type="AlphaFoldDB" id="A0AAE0DS26"/>
<organism evidence="1 2">
    <name type="scientific">Dipteronia sinensis</name>
    <dbReference type="NCBI Taxonomy" id="43782"/>
    <lineage>
        <taxon>Eukaryota</taxon>
        <taxon>Viridiplantae</taxon>
        <taxon>Streptophyta</taxon>
        <taxon>Embryophyta</taxon>
        <taxon>Tracheophyta</taxon>
        <taxon>Spermatophyta</taxon>
        <taxon>Magnoliopsida</taxon>
        <taxon>eudicotyledons</taxon>
        <taxon>Gunneridae</taxon>
        <taxon>Pentapetalae</taxon>
        <taxon>rosids</taxon>
        <taxon>malvids</taxon>
        <taxon>Sapindales</taxon>
        <taxon>Sapindaceae</taxon>
        <taxon>Hippocastanoideae</taxon>
        <taxon>Acereae</taxon>
        <taxon>Dipteronia</taxon>
    </lineage>
</organism>
<gene>
    <name evidence="1" type="ORF">Dsin_031130</name>
</gene>
<accession>A0AAE0DS26</accession>
<dbReference type="Proteomes" id="UP001281410">
    <property type="component" value="Unassembled WGS sequence"/>
</dbReference>
<evidence type="ECO:0000313" key="1">
    <source>
        <dbReference type="EMBL" id="KAK3183844.1"/>
    </source>
</evidence>
<name>A0AAE0DS26_9ROSI</name>
<sequence>MPRSRLGPVVINGDQTAELHPEDLEIQHPLVVNHDQTANLPPEDLETQHPMKTCHILVKLEHRAYWVINKLKYELDKVRKERKLQLCEFQESRKKMYESARLCKEKTKALHDKVLCRKEFHPAMLLLLFESKLKLFSRKLESRWMSPLNVIQVHEHGAIDVEDEK</sequence>
<keyword evidence="2" id="KW-1185">Reference proteome</keyword>
<dbReference type="EMBL" id="JANJYJ010000010">
    <property type="protein sequence ID" value="KAK3183844.1"/>
    <property type="molecule type" value="Genomic_DNA"/>
</dbReference>
<proteinExistence type="predicted"/>
<reference evidence="1" key="1">
    <citation type="journal article" date="2023" name="Plant J.">
        <title>Genome sequences and population genomics provide insights into the demographic history, inbreeding, and mutation load of two 'living fossil' tree species of Dipteronia.</title>
        <authorList>
            <person name="Feng Y."/>
            <person name="Comes H.P."/>
            <person name="Chen J."/>
            <person name="Zhu S."/>
            <person name="Lu R."/>
            <person name="Zhang X."/>
            <person name="Li P."/>
            <person name="Qiu J."/>
            <person name="Olsen K.M."/>
            <person name="Qiu Y."/>
        </authorList>
    </citation>
    <scope>NUCLEOTIDE SEQUENCE</scope>
    <source>
        <strain evidence="1">NBL</strain>
    </source>
</reference>
<comment type="caution">
    <text evidence="1">The sequence shown here is derived from an EMBL/GenBank/DDBJ whole genome shotgun (WGS) entry which is preliminary data.</text>
</comment>
<evidence type="ECO:0000313" key="2">
    <source>
        <dbReference type="Proteomes" id="UP001281410"/>
    </source>
</evidence>
<protein>
    <submittedName>
        <fullName evidence="1">Uncharacterized protein</fullName>
    </submittedName>
</protein>